<sequence length="71" mass="7778">MSSLEPHLKYARKWLTTGAMATSSKSVCSTPALVPILWAVAYACLNVEKNVENWYATGVLVVVEHGEERIG</sequence>
<proteinExistence type="predicted"/>
<dbReference type="AlphaFoldDB" id="F8NMS5"/>
<protein>
    <submittedName>
        <fullName evidence="1">Uncharacterized protein</fullName>
    </submittedName>
</protein>
<dbReference type="HOGENOM" id="CLU_2747151_0_0_1"/>
<accession>F8NMS5</accession>
<reference evidence="1" key="1">
    <citation type="submission" date="2011-04" db="EMBL/GenBank/DDBJ databases">
        <title>Evolution of plant cell wall degrading machinery underlies the functional diversity of forest fungi.</title>
        <authorList>
            <consortium name="US DOE Joint Genome Institute (JGI-PGF)"/>
            <person name="Eastwood D.C."/>
            <person name="Floudas D."/>
            <person name="Binder M."/>
            <person name="Majcherczyk A."/>
            <person name="Schneider P."/>
            <person name="Aerts A."/>
            <person name="Asiegbu F.O."/>
            <person name="Baker S.E."/>
            <person name="Barry K."/>
            <person name="Bendiksby M."/>
            <person name="Blumentritt M."/>
            <person name="Coutinho P.M."/>
            <person name="Cullen D."/>
            <person name="Cullen D."/>
            <person name="Gathman A."/>
            <person name="Goodell B."/>
            <person name="Henrissat B."/>
            <person name="Ihrmark K."/>
            <person name="Kauserud H."/>
            <person name="Kohler A."/>
            <person name="LaButti K."/>
            <person name="Lapidus A."/>
            <person name="Lavin J.L."/>
            <person name="Lee Y.-H."/>
            <person name="Lindquist E."/>
            <person name="Lilly W."/>
            <person name="Lucas S."/>
            <person name="Morin E."/>
            <person name="Murat C."/>
            <person name="Oguiza J.A."/>
            <person name="Park J."/>
            <person name="Pisabarro A.G."/>
            <person name="Riley R."/>
            <person name="Rosling A."/>
            <person name="Salamov A."/>
            <person name="Schmidt O."/>
            <person name="Schmutz J."/>
            <person name="Skrede I."/>
            <person name="Stenlid J."/>
            <person name="Wiebenga A."/>
            <person name="Xie X."/>
            <person name="Kues U."/>
            <person name="Hibbett D.S."/>
            <person name="Hoffmeister D."/>
            <person name="Hogberg N."/>
            <person name="Martin F."/>
            <person name="Grigoriev I.V."/>
            <person name="Watkinson S.C."/>
        </authorList>
    </citation>
    <scope>NUCLEOTIDE SEQUENCE</scope>
    <source>
        <strain evidence="1">S7.9</strain>
    </source>
</reference>
<evidence type="ECO:0000313" key="1">
    <source>
        <dbReference type="EMBL" id="EGO27472.1"/>
    </source>
</evidence>
<dbReference type="Proteomes" id="UP000008064">
    <property type="component" value="Unassembled WGS sequence"/>
</dbReference>
<dbReference type="EMBL" id="GL945431">
    <property type="protein sequence ID" value="EGO27472.1"/>
    <property type="molecule type" value="Genomic_DNA"/>
</dbReference>
<name>F8NMS5_SERL9</name>
<feature type="non-terminal residue" evidence="1">
    <location>
        <position position="71"/>
    </location>
</feature>
<dbReference type="KEGG" id="sla:SERLADRAFT_460945"/>
<dbReference type="GeneID" id="18818150"/>
<dbReference type="RefSeq" id="XP_007315563.1">
    <property type="nucleotide sequence ID" value="XM_007315501.1"/>
</dbReference>
<organism>
    <name type="scientific">Serpula lacrymans var. lacrymans (strain S7.9)</name>
    <name type="common">Dry rot fungus</name>
    <dbReference type="NCBI Taxonomy" id="578457"/>
    <lineage>
        <taxon>Eukaryota</taxon>
        <taxon>Fungi</taxon>
        <taxon>Dikarya</taxon>
        <taxon>Basidiomycota</taxon>
        <taxon>Agaricomycotina</taxon>
        <taxon>Agaricomycetes</taxon>
        <taxon>Agaricomycetidae</taxon>
        <taxon>Boletales</taxon>
        <taxon>Coniophorineae</taxon>
        <taxon>Serpulaceae</taxon>
        <taxon>Serpula</taxon>
    </lineage>
</organism>
<gene>
    <name evidence="1" type="ORF">SERLADRAFT_460945</name>
</gene>